<dbReference type="Proteomes" id="UP000310406">
    <property type="component" value="Unassembled WGS sequence"/>
</dbReference>
<evidence type="ECO:0000313" key="6">
    <source>
        <dbReference type="Proteomes" id="UP000310406"/>
    </source>
</evidence>
<dbReference type="InterPro" id="IPR001173">
    <property type="entry name" value="Glyco_trans_2-like"/>
</dbReference>
<name>A0A4S8RKF5_9FLAO</name>
<feature type="transmembrane region" description="Helical" evidence="3">
    <location>
        <begin position="293"/>
        <end position="315"/>
    </location>
</feature>
<evidence type="ECO:0000313" key="5">
    <source>
        <dbReference type="EMBL" id="THV58111.1"/>
    </source>
</evidence>
<dbReference type="RefSeq" id="WP_136567113.1">
    <property type="nucleotide sequence ID" value="NZ_SNTZ01000009.1"/>
</dbReference>
<dbReference type="EMBL" id="SNTZ01000009">
    <property type="protein sequence ID" value="THV58111.1"/>
    <property type="molecule type" value="Genomic_DNA"/>
</dbReference>
<dbReference type="CDD" id="cd00761">
    <property type="entry name" value="Glyco_tranf_GTA_type"/>
    <property type="match status" value="1"/>
</dbReference>
<keyword evidence="1" id="KW-0328">Glycosyltransferase</keyword>
<dbReference type="SUPFAM" id="SSF53448">
    <property type="entry name" value="Nucleotide-diphospho-sugar transferases"/>
    <property type="match status" value="1"/>
</dbReference>
<reference evidence="5 6" key="1">
    <citation type="submission" date="2019-03" db="EMBL/GenBank/DDBJ databases">
        <title>Muricauda SCR12 sp.nov, a marine bacterium isolated from Pacific Ocean:the Okinawa trough.</title>
        <authorList>
            <person name="Liu L."/>
        </authorList>
    </citation>
    <scope>NUCLEOTIDE SEQUENCE [LARGE SCALE GENOMIC DNA]</scope>
    <source>
        <strain evidence="5 6">SCR12</strain>
    </source>
</reference>
<dbReference type="PANTHER" id="PTHR22916:SF51">
    <property type="entry name" value="GLYCOSYLTRANSFERASE EPSH-RELATED"/>
    <property type="match status" value="1"/>
</dbReference>
<keyword evidence="3" id="KW-1133">Transmembrane helix</keyword>
<sequence length="323" mass="37743">MVDQSPKITVIVPVYKVEDYLERCLDSIIAQTYKNLEIIVVNDGSPDGCGEICDRYAKMDDRITVLHQENMGLSMARNNGMKLATGKYVAFVDSDDYIEKEMYESMLKVMLENNLRMVESSMNLSGEFFFEQDPNAFFIQTIDDALERAKYAGFNSAINKLYEYDLIKDIPFKKGKLYEDIIFNSEVWQKLDKIGFVPMGYYVNPQQGESIQRSGYSLKKVEGLWVIHEANQNFMAMASTEKAKETLRSNFMNALLFHFHSLLEVKHLDPDRKNLKKMRKLIKKYSRFKFTNIYLLLINILPLPLYELFFAVNLYRQKLFNQQ</sequence>
<protein>
    <submittedName>
        <fullName evidence="5">Glycosyltransferase</fullName>
    </submittedName>
</protein>
<evidence type="ECO:0000256" key="2">
    <source>
        <dbReference type="ARBA" id="ARBA00022679"/>
    </source>
</evidence>
<organism evidence="5 6">
    <name type="scientific">Flagellimonas alvinocaridis</name>
    <dbReference type="NCBI Taxonomy" id="2530200"/>
    <lineage>
        <taxon>Bacteria</taxon>
        <taxon>Pseudomonadati</taxon>
        <taxon>Bacteroidota</taxon>
        <taxon>Flavobacteriia</taxon>
        <taxon>Flavobacteriales</taxon>
        <taxon>Flavobacteriaceae</taxon>
        <taxon>Flagellimonas</taxon>
    </lineage>
</organism>
<dbReference type="PANTHER" id="PTHR22916">
    <property type="entry name" value="GLYCOSYLTRANSFERASE"/>
    <property type="match status" value="1"/>
</dbReference>
<keyword evidence="6" id="KW-1185">Reference proteome</keyword>
<evidence type="ECO:0000256" key="1">
    <source>
        <dbReference type="ARBA" id="ARBA00022676"/>
    </source>
</evidence>
<dbReference type="GO" id="GO:0016758">
    <property type="term" value="F:hexosyltransferase activity"/>
    <property type="evidence" value="ECO:0007669"/>
    <property type="project" value="UniProtKB-ARBA"/>
</dbReference>
<comment type="caution">
    <text evidence="5">The sequence shown here is derived from an EMBL/GenBank/DDBJ whole genome shotgun (WGS) entry which is preliminary data.</text>
</comment>
<gene>
    <name evidence="5" type="ORF">EZV76_13575</name>
</gene>
<proteinExistence type="predicted"/>
<dbReference type="OrthoDB" id="9815829at2"/>
<evidence type="ECO:0000259" key="4">
    <source>
        <dbReference type="Pfam" id="PF00535"/>
    </source>
</evidence>
<dbReference type="Gene3D" id="3.90.550.10">
    <property type="entry name" value="Spore Coat Polysaccharide Biosynthesis Protein SpsA, Chain A"/>
    <property type="match status" value="1"/>
</dbReference>
<keyword evidence="2 5" id="KW-0808">Transferase</keyword>
<dbReference type="InterPro" id="IPR029044">
    <property type="entry name" value="Nucleotide-diphossugar_trans"/>
</dbReference>
<accession>A0A4S8RKF5</accession>
<evidence type="ECO:0000256" key="3">
    <source>
        <dbReference type="SAM" id="Phobius"/>
    </source>
</evidence>
<keyword evidence="3" id="KW-0472">Membrane</keyword>
<keyword evidence="3" id="KW-0812">Transmembrane</keyword>
<feature type="domain" description="Glycosyltransferase 2-like" evidence="4">
    <location>
        <begin position="9"/>
        <end position="120"/>
    </location>
</feature>
<dbReference type="Pfam" id="PF00535">
    <property type="entry name" value="Glycos_transf_2"/>
    <property type="match status" value="1"/>
</dbReference>
<dbReference type="AlphaFoldDB" id="A0A4S8RKF5"/>